<evidence type="ECO:0000313" key="11">
    <source>
        <dbReference type="Proteomes" id="UP000069940"/>
    </source>
</evidence>
<comment type="subcellular location">
    <subcellularLocation>
        <location evidence="1">Secreted</location>
    </subcellularLocation>
</comment>
<dbReference type="Gene3D" id="1.10.238.270">
    <property type="match status" value="1"/>
</dbReference>
<evidence type="ECO:0000256" key="5">
    <source>
        <dbReference type="ARBA" id="ARBA00022606"/>
    </source>
</evidence>
<reference evidence="10" key="2">
    <citation type="submission" date="2025-05" db="UniProtKB">
        <authorList>
            <consortium name="EnsemblMetazoa"/>
        </authorList>
    </citation>
    <scope>IDENTIFICATION</scope>
    <source>
        <strain evidence="10">Foshan</strain>
    </source>
</reference>
<proteinExistence type="inferred from homology"/>
<comment type="similarity">
    <text evidence="2">Belongs to the PBP/GOBP family.</text>
</comment>
<keyword evidence="11" id="KW-1185">Reference proteome</keyword>
<name>A0ABM1YQL8_AEDAL</name>
<dbReference type="GeneID" id="109412816"/>
<dbReference type="SUPFAM" id="SSF47565">
    <property type="entry name" value="Insect pheromone/odorant-binding proteins"/>
    <property type="match status" value="1"/>
</dbReference>
<evidence type="ECO:0000256" key="7">
    <source>
        <dbReference type="ARBA" id="ARBA00023157"/>
    </source>
</evidence>
<dbReference type="InterPro" id="IPR054577">
    <property type="entry name" value="OBP47-like_dom"/>
</dbReference>
<sequence length="185" mass="20437">MLNPWFIVLSFLVGYLSGQDGPVDKSCFELKTTKRADDCCKIPDVLIDSDEAMVQRCFAQHNKTTNEQEAIKCVAECIARELGTFKNGALDKELAKKILMGRISGDQHFKPIAGTVLDKCLGRIGAVIEKESKQNTTCSFASHFLLDCVELTMFESCPAAIWDKSEGCVELKTKITKGCPYSAIE</sequence>
<evidence type="ECO:0000256" key="6">
    <source>
        <dbReference type="ARBA" id="ARBA00022725"/>
    </source>
</evidence>
<dbReference type="PANTHER" id="PTHR21066:SF3">
    <property type="entry name" value="IP02236P"/>
    <property type="match status" value="1"/>
</dbReference>
<keyword evidence="8" id="KW-0732">Signal</keyword>
<evidence type="ECO:0000256" key="4">
    <source>
        <dbReference type="ARBA" id="ARBA00022525"/>
    </source>
</evidence>
<evidence type="ECO:0000259" key="9">
    <source>
        <dbReference type="Pfam" id="PF22651"/>
    </source>
</evidence>
<keyword evidence="6" id="KW-0552">Olfaction</keyword>
<organism evidence="10 11">
    <name type="scientific">Aedes albopictus</name>
    <name type="common">Asian tiger mosquito</name>
    <name type="synonym">Stegomyia albopicta</name>
    <dbReference type="NCBI Taxonomy" id="7160"/>
    <lineage>
        <taxon>Eukaryota</taxon>
        <taxon>Metazoa</taxon>
        <taxon>Ecdysozoa</taxon>
        <taxon>Arthropoda</taxon>
        <taxon>Hexapoda</taxon>
        <taxon>Insecta</taxon>
        <taxon>Pterygota</taxon>
        <taxon>Neoptera</taxon>
        <taxon>Endopterygota</taxon>
        <taxon>Diptera</taxon>
        <taxon>Nematocera</taxon>
        <taxon>Culicoidea</taxon>
        <taxon>Culicidae</taxon>
        <taxon>Culicinae</taxon>
        <taxon>Aedini</taxon>
        <taxon>Aedes</taxon>
        <taxon>Stegomyia</taxon>
    </lineage>
</organism>
<evidence type="ECO:0000256" key="2">
    <source>
        <dbReference type="ARBA" id="ARBA00008098"/>
    </source>
</evidence>
<keyword evidence="4" id="KW-0964">Secreted</keyword>
<dbReference type="Pfam" id="PF22651">
    <property type="entry name" value="OBP47_like"/>
    <property type="match status" value="1"/>
</dbReference>
<protein>
    <recommendedName>
        <fullName evidence="9">OBP47-like domain-containing protein</fullName>
    </recommendedName>
</protein>
<dbReference type="InterPro" id="IPR052295">
    <property type="entry name" value="Odorant-binding_protein"/>
</dbReference>
<dbReference type="RefSeq" id="XP_029727563.1">
    <property type="nucleotide sequence ID" value="XM_029871703.2"/>
</dbReference>
<dbReference type="Proteomes" id="UP000069940">
    <property type="component" value="Unassembled WGS sequence"/>
</dbReference>
<dbReference type="EnsemblMetazoa" id="AALFPA23_011279.R15956">
    <property type="protein sequence ID" value="AALFPA23_011279.P15956"/>
    <property type="gene ID" value="AALFPA23_011279"/>
</dbReference>
<evidence type="ECO:0000256" key="1">
    <source>
        <dbReference type="ARBA" id="ARBA00004613"/>
    </source>
</evidence>
<dbReference type="PANTHER" id="PTHR21066">
    <property type="entry name" value="ODORANT-BINDING PROTEIN 59A-RELATED"/>
    <property type="match status" value="1"/>
</dbReference>
<feature type="signal peptide" evidence="8">
    <location>
        <begin position="1"/>
        <end position="18"/>
    </location>
</feature>
<keyword evidence="5" id="KW-0716">Sensory transduction</keyword>
<dbReference type="InterPro" id="IPR036728">
    <property type="entry name" value="PBP_GOBP_sf"/>
</dbReference>
<keyword evidence="7" id="KW-1015">Disulfide bond</keyword>
<evidence type="ECO:0000256" key="3">
    <source>
        <dbReference type="ARBA" id="ARBA00022448"/>
    </source>
</evidence>
<evidence type="ECO:0000256" key="8">
    <source>
        <dbReference type="SAM" id="SignalP"/>
    </source>
</evidence>
<feature type="chain" id="PRO_5046335572" description="OBP47-like domain-containing protein" evidence="8">
    <location>
        <begin position="19"/>
        <end position="185"/>
    </location>
</feature>
<accession>A0ABM1YQL8</accession>
<feature type="domain" description="OBP47-like" evidence="9">
    <location>
        <begin position="50"/>
        <end position="172"/>
    </location>
</feature>
<reference evidence="11" key="1">
    <citation type="journal article" date="2015" name="Proc. Natl. Acad. Sci. U.S.A.">
        <title>Genome sequence of the Asian Tiger mosquito, Aedes albopictus, reveals insights into its biology, genetics, and evolution.</title>
        <authorList>
            <person name="Chen X.G."/>
            <person name="Jiang X."/>
            <person name="Gu J."/>
            <person name="Xu M."/>
            <person name="Wu Y."/>
            <person name="Deng Y."/>
            <person name="Zhang C."/>
            <person name="Bonizzoni M."/>
            <person name="Dermauw W."/>
            <person name="Vontas J."/>
            <person name="Armbruster P."/>
            <person name="Huang X."/>
            <person name="Yang Y."/>
            <person name="Zhang H."/>
            <person name="He W."/>
            <person name="Peng H."/>
            <person name="Liu Y."/>
            <person name="Wu K."/>
            <person name="Chen J."/>
            <person name="Lirakis M."/>
            <person name="Topalis P."/>
            <person name="Van Leeuwen T."/>
            <person name="Hall A.B."/>
            <person name="Jiang X."/>
            <person name="Thorpe C."/>
            <person name="Mueller R.L."/>
            <person name="Sun C."/>
            <person name="Waterhouse R.M."/>
            <person name="Yan G."/>
            <person name="Tu Z.J."/>
            <person name="Fang X."/>
            <person name="James A.A."/>
        </authorList>
    </citation>
    <scope>NUCLEOTIDE SEQUENCE [LARGE SCALE GENOMIC DNA]</scope>
    <source>
        <strain evidence="11">Foshan</strain>
    </source>
</reference>
<keyword evidence="3" id="KW-0813">Transport</keyword>
<evidence type="ECO:0000313" key="10">
    <source>
        <dbReference type="EnsemblMetazoa" id="AALFPA23_011279.P15956"/>
    </source>
</evidence>